<reference evidence="2 3" key="1">
    <citation type="submission" date="2015-12" db="EMBL/GenBank/DDBJ databases">
        <title>Genome sequence of Mucilaginibacter gotjawali.</title>
        <authorList>
            <person name="Lee J.S."/>
            <person name="Lee K.C."/>
            <person name="Kim K.K."/>
            <person name="Lee B.W."/>
        </authorList>
    </citation>
    <scope>NUCLEOTIDE SEQUENCE [LARGE SCALE GENOMIC DNA]</scope>
    <source>
        <strain evidence="2 3">SA3-7</strain>
    </source>
</reference>
<dbReference type="InterPro" id="IPR027463">
    <property type="entry name" value="AcrB_DN_DC_subdom"/>
</dbReference>
<evidence type="ECO:0000256" key="1">
    <source>
        <dbReference type="SAM" id="Phobius"/>
    </source>
</evidence>
<organism evidence="2 3">
    <name type="scientific">Mucilaginibacter gotjawali</name>
    <dbReference type="NCBI Taxonomy" id="1550579"/>
    <lineage>
        <taxon>Bacteria</taxon>
        <taxon>Pseudomonadati</taxon>
        <taxon>Bacteroidota</taxon>
        <taxon>Sphingobacteriia</taxon>
        <taxon>Sphingobacteriales</taxon>
        <taxon>Sphingobacteriaceae</taxon>
        <taxon>Mucilaginibacter</taxon>
    </lineage>
</organism>
<dbReference type="PANTHER" id="PTHR32063">
    <property type="match status" value="1"/>
</dbReference>
<dbReference type="Proteomes" id="UP000218263">
    <property type="component" value="Chromosome"/>
</dbReference>
<keyword evidence="3" id="KW-1185">Reference proteome</keyword>
<dbReference type="InterPro" id="IPR001036">
    <property type="entry name" value="Acrflvin-R"/>
</dbReference>
<dbReference type="SUPFAM" id="SSF82866">
    <property type="entry name" value="Multidrug efflux transporter AcrB transmembrane domain"/>
    <property type="match status" value="1"/>
</dbReference>
<dbReference type="Gene3D" id="1.20.1640.10">
    <property type="entry name" value="Multidrug efflux transporter AcrB transmembrane domain"/>
    <property type="match status" value="1"/>
</dbReference>
<dbReference type="PRINTS" id="PR00702">
    <property type="entry name" value="ACRIFLAVINRP"/>
</dbReference>
<dbReference type="Gene3D" id="3.30.2090.10">
    <property type="entry name" value="Multidrug efflux transporter AcrB TolC docking domain, DN and DC subdomains"/>
    <property type="match status" value="1"/>
</dbReference>
<sequence>MGDVQARTDQFAMRIWLNPDKMASYNLMPSDVTAALSGQNVYVAAGSVGAPPQNPNQAFETGIIVNSMLSKPEQYEKLIVRNVPGTDKMIYLKDIGRVELAKFTYSGGTFVDGHRCSLLMIFQSPGSNALQTADNVYAKLAELKKSFPPDVQYVVPFESITIIRVSMQEVIGTLMKALLLVALVVFLFLQSWRATIIPILAIPVSICLLFVFSSP</sequence>
<proteinExistence type="predicted"/>
<evidence type="ECO:0000313" key="3">
    <source>
        <dbReference type="Proteomes" id="UP000218263"/>
    </source>
</evidence>
<feature type="transmembrane region" description="Helical" evidence="1">
    <location>
        <begin position="195"/>
        <end position="212"/>
    </location>
</feature>
<dbReference type="GO" id="GO:0042910">
    <property type="term" value="F:xenobiotic transmembrane transporter activity"/>
    <property type="evidence" value="ECO:0007669"/>
    <property type="project" value="TreeGrafter"/>
</dbReference>
<dbReference type="KEGG" id="mgot:MgSA37_01698"/>
<accession>A0A0X8X4P1</accession>
<dbReference type="GO" id="GO:0005886">
    <property type="term" value="C:plasma membrane"/>
    <property type="evidence" value="ECO:0007669"/>
    <property type="project" value="TreeGrafter"/>
</dbReference>
<protein>
    <submittedName>
        <fullName evidence="2">Efflux pump membrane transporter BepE</fullName>
    </submittedName>
</protein>
<gene>
    <name evidence="2" type="primary">bepE_4</name>
    <name evidence="2" type="ORF">MgSA37_01698</name>
</gene>
<dbReference type="EMBL" id="AP017313">
    <property type="protein sequence ID" value="BAU53529.1"/>
    <property type="molecule type" value="Genomic_DNA"/>
</dbReference>
<dbReference type="SUPFAM" id="SSF82714">
    <property type="entry name" value="Multidrug efflux transporter AcrB TolC docking domain, DN and DC subdomains"/>
    <property type="match status" value="1"/>
</dbReference>
<dbReference type="AlphaFoldDB" id="A0A0X8X4P1"/>
<evidence type="ECO:0000313" key="2">
    <source>
        <dbReference type="EMBL" id="BAU53529.1"/>
    </source>
</evidence>
<dbReference type="PANTHER" id="PTHR32063:SF24">
    <property type="entry name" value="CATION EFFLUX SYSTEM (ACRB_ACRD_ACRF FAMILY)"/>
    <property type="match status" value="1"/>
</dbReference>
<feature type="transmembrane region" description="Helical" evidence="1">
    <location>
        <begin position="170"/>
        <end position="189"/>
    </location>
</feature>
<keyword evidence="1" id="KW-0812">Transmembrane</keyword>
<keyword evidence="1" id="KW-0472">Membrane</keyword>
<dbReference type="Pfam" id="PF00873">
    <property type="entry name" value="ACR_tran"/>
    <property type="match status" value="1"/>
</dbReference>
<name>A0A0X8X4P1_9SPHI</name>
<keyword evidence="1" id="KW-1133">Transmembrane helix</keyword>